<feature type="domain" description="Phage shock protein PspC N-terminal" evidence="7">
    <location>
        <begin position="2"/>
        <end position="60"/>
    </location>
</feature>
<feature type="transmembrane region" description="Helical" evidence="6">
    <location>
        <begin position="33"/>
        <end position="57"/>
    </location>
</feature>
<name>A0A0G1CCL8_9BACT</name>
<accession>A0A0G1CCL8</accession>
<dbReference type="EMBL" id="LCFB01000044">
    <property type="protein sequence ID" value="KKS83292.1"/>
    <property type="molecule type" value="Genomic_DNA"/>
</dbReference>
<evidence type="ECO:0000256" key="6">
    <source>
        <dbReference type="SAM" id="Phobius"/>
    </source>
</evidence>
<dbReference type="STRING" id="1618436.UV59_C0044G0015"/>
<evidence type="ECO:0000256" key="3">
    <source>
        <dbReference type="ARBA" id="ARBA00022692"/>
    </source>
</evidence>
<dbReference type="InterPro" id="IPR007168">
    <property type="entry name" value="Phageshock_PspC_N"/>
</dbReference>
<keyword evidence="4 6" id="KW-1133">Transmembrane helix</keyword>
<dbReference type="Proteomes" id="UP000034543">
    <property type="component" value="Unassembled WGS sequence"/>
</dbReference>
<evidence type="ECO:0000313" key="8">
    <source>
        <dbReference type="EMBL" id="KKS83292.1"/>
    </source>
</evidence>
<dbReference type="AlphaFoldDB" id="A0A0G1CCL8"/>
<evidence type="ECO:0000259" key="7">
    <source>
        <dbReference type="Pfam" id="PF04024"/>
    </source>
</evidence>
<evidence type="ECO:0000256" key="4">
    <source>
        <dbReference type="ARBA" id="ARBA00022989"/>
    </source>
</evidence>
<evidence type="ECO:0000256" key="5">
    <source>
        <dbReference type="ARBA" id="ARBA00023136"/>
    </source>
</evidence>
<evidence type="ECO:0000256" key="1">
    <source>
        <dbReference type="ARBA" id="ARBA00004162"/>
    </source>
</evidence>
<gene>
    <name evidence="8" type="ORF">UV59_C0044G0015</name>
</gene>
<sequence length="61" mass="6802">MKRLVRPKQGRKIAGVCAAFANYLKIDVTVVRLVWILLLLPGGVPGLLPYIISWVMIPSEK</sequence>
<protein>
    <submittedName>
        <fullName evidence="8">Phage shock protein C, PspC</fullName>
    </submittedName>
</protein>
<evidence type="ECO:0000313" key="9">
    <source>
        <dbReference type="Proteomes" id="UP000034543"/>
    </source>
</evidence>
<dbReference type="PANTHER" id="PTHR33885:SF3">
    <property type="entry name" value="PHAGE SHOCK PROTEIN C"/>
    <property type="match status" value="1"/>
</dbReference>
<dbReference type="Pfam" id="PF04024">
    <property type="entry name" value="PspC"/>
    <property type="match status" value="1"/>
</dbReference>
<reference evidence="8 9" key="1">
    <citation type="journal article" date="2015" name="Nature">
        <title>rRNA introns, odd ribosomes, and small enigmatic genomes across a large radiation of phyla.</title>
        <authorList>
            <person name="Brown C.T."/>
            <person name="Hug L.A."/>
            <person name="Thomas B.C."/>
            <person name="Sharon I."/>
            <person name="Castelle C.J."/>
            <person name="Singh A."/>
            <person name="Wilkins M.J."/>
            <person name="Williams K.H."/>
            <person name="Banfield J.F."/>
        </authorList>
    </citation>
    <scope>NUCLEOTIDE SEQUENCE [LARGE SCALE GENOMIC DNA]</scope>
</reference>
<comment type="subcellular location">
    <subcellularLocation>
        <location evidence="1">Cell membrane</location>
        <topology evidence="1">Single-pass membrane protein</topology>
    </subcellularLocation>
</comment>
<organism evidence="8 9">
    <name type="scientific">Candidatus Gottesmanbacteria bacterium GW2011_GWA1_43_11</name>
    <dbReference type="NCBI Taxonomy" id="1618436"/>
    <lineage>
        <taxon>Bacteria</taxon>
        <taxon>Candidatus Gottesmaniibacteriota</taxon>
    </lineage>
</organism>
<keyword evidence="3 6" id="KW-0812">Transmembrane</keyword>
<keyword evidence="5 6" id="KW-0472">Membrane</keyword>
<dbReference type="GO" id="GO:0005886">
    <property type="term" value="C:plasma membrane"/>
    <property type="evidence" value="ECO:0007669"/>
    <property type="project" value="UniProtKB-SubCell"/>
</dbReference>
<evidence type="ECO:0000256" key="2">
    <source>
        <dbReference type="ARBA" id="ARBA00022475"/>
    </source>
</evidence>
<comment type="caution">
    <text evidence="8">The sequence shown here is derived from an EMBL/GenBank/DDBJ whole genome shotgun (WGS) entry which is preliminary data.</text>
</comment>
<keyword evidence="2" id="KW-1003">Cell membrane</keyword>
<proteinExistence type="predicted"/>
<dbReference type="InterPro" id="IPR052027">
    <property type="entry name" value="PspC"/>
</dbReference>
<dbReference type="PANTHER" id="PTHR33885">
    <property type="entry name" value="PHAGE SHOCK PROTEIN C"/>
    <property type="match status" value="1"/>
</dbReference>